<dbReference type="Gene3D" id="1.10.1760.20">
    <property type="match status" value="1"/>
</dbReference>
<keyword evidence="6 13" id="KW-0169">Cobalamin biosynthesis</keyword>
<dbReference type="Pfam" id="PF01891">
    <property type="entry name" value="CbiM"/>
    <property type="match status" value="1"/>
</dbReference>
<name>A0A479ZZZ9_9CYAN</name>
<evidence type="ECO:0000256" key="11">
    <source>
        <dbReference type="ARBA" id="ARBA00023285"/>
    </source>
</evidence>
<keyword evidence="15" id="KW-1185">Reference proteome</keyword>
<comment type="subunit">
    <text evidence="13">Forms an energy-coupling factor (ECF) transporter complex composed of an ATP-binding protein (A component, CbiO), a transmembrane protein (T component, CbiQ) and 2 possible substrate-capture proteins (S components, CbiM and CbiN) of unknown stoichimetry.</text>
</comment>
<dbReference type="GO" id="GO:0043190">
    <property type="term" value="C:ATP-binding cassette (ABC) transporter complex"/>
    <property type="evidence" value="ECO:0007669"/>
    <property type="project" value="InterPro"/>
</dbReference>
<feature type="transmembrane region" description="Helical" evidence="13">
    <location>
        <begin position="111"/>
        <end position="132"/>
    </location>
</feature>
<dbReference type="PANTHER" id="PTHR43627">
    <property type="match status" value="1"/>
</dbReference>
<evidence type="ECO:0000256" key="10">
    <source>
        <dbReference type="ARBA" id="ARBA00023136"/>
    </source>
</evidence>
<keyword evidence="3 13" id="KW-0171">Cobalt transport</keyword>
<evidence type="ECO:0000313" key="15">
    <source>
        <dbReference type="Proteomes" id="UP000300142"/>
    </source>
</evidence>
<evidence type="ECO:0000256" key="1">
    <source>
        <dbReference type="ARBA" id="ARBA00004429"/>
    </source>
</evidence>
<feature type="transmembrane region" description="Helical" evidence="13">
    <location>
        <begin position="170"/>
        <end position="197"/>
    </location>
</feature>
<feature type="transmembrane region" description="Helical" evidence="13">
    <location>
        <begin position="139"/>
        <end position="158"/>
    </location>
</feature>
<comment type="pathway">
    <text evidence="2 13">Cofactor biosynthesis; adenosylcobalamin biosynthesis.</text>
</comment>
<accession>A0A479ZZZ9</accession>
<dbReference type="GO" id="GO:0009236">
    <property type="term" value="P:cobalamin biosynthetic process"/>
    <property type="evidence" value="ECO:0007669"/>
    <property type="project" value="UniProtKB-UniRule"/>
</dbReference>
<evidence type="ECO:0000256" key="12">
    <source>
        <dbReference type="ARBA" id="ARBA00060918"/>
    </source>
</evidence>
<gene>
    <name evidence="14" type="primary">cbiM_1</name>
    <name evidence="13" type="synonym">cbiM</name>
    <name evidence="14" type="ORF">SR1949_18270</name>
</gene>
<evidence type="ECO:0000256" key="8">
    <source>
        <dbReference type="ARBA" id="ARBA00022989"/>
    </source>
</evidence>
<comment type="caution">
    <text evidence="14">The sequence shown here is derived from an EMBL/GenBank/DDBJ whole genome shotgun (WGS) entry which is preliminary data.</text>
</comment>
<dbReference type="InterPro" id="IPR018024">
    <property type="entry name" value="CbiM"/>
</dbReference>
<comment type="similarity">
    <text evidence="12 13">Belongs to the CbiM family.</text>
</comment>
<organism evidence="14 15">
    <name type="scientific">Sphaerospermopsis reniformis</name>
    <dbReference type="NCBI Taxonomy" id="531300"/>
    <lineage>
        <taxon>Bacteria</taxon>
        <taxon>Bacillati</taxon>
        <taxon>Cyanobacteriota</taxon>
        <taxon>Cyanophyceae</taxon>
        <taxon>Nostocales</taxon>
        <taxon>Aphanizomenonaceae</taxon>
        <taxon>Sphaerospermopsis</taxon>
    </lineage>
</organism>
<keyword evidence="5 13" id="KW-1003">Cell membrane</keyword>
<keyword evidence="4 13" id="KW-0813">Transport</keyword>
<comment type="subcellular location">
    <subcellularLocation>
        <location evidence="1">Cell inner membrane</location>
        <topology evidence="1">Multi-pass membrane protein</topology>
    </subcellularLocation>
    <subcellularLocation>
        <location evidence="13">Cell membrane</location>
        <topology evidence="13">Multi-pass membrane protein</topology>
    </subcellularLocation>
</comment>
<dbReference type="NCBIfam" id="TIGR00123">
    <property type="entry name" value="cbiM"/>
    <property type="match status" value="1"/>
</dbReference>
<dbReference type="FunFam" id="1.10.1760.20:FF:000001">
    <property type="entry name" value="Cobalt transport protein CbiM"/>
    <property type="match status" value="1"/>
</dbReference>
<evidence type="ECO:0000256" key="4">
    <source>
        <dbReference type="ARBA" id="ARBA00022448"/>
    </source>
</evidence>
<feature type="transmembrane region" description="Helical" evidence="13">
    <location>
        <begin position="41"/>
        <end position="62"/>
    </location>
</feature>
<dbReference type="GO" id="GO:0015087">
    <property type="term" value="F:cobalt ion transmembrane transporter activity"/>
    <property type="evidence" value="ECO:0007669"/>
    <property type="project" value="UniProtKB-UniRule"/>
</dbReference>
<evidence type="ECO:0000256" key="9">
    <source>
        <dbReference type="ARBA" id="ARBA00023065"/>
    </source>
</evidence>
<dbReference type="HAMAP" id="MF_01462">
    <property type="entry name" value="CbiM"/>
    <property type="match status" value="1"/>
</dbReference>
<dbReference type="RefSeq" id="WP_137667148.1">
    <property type="nucleotide sequence ID" value="NZ_BJCE01000047.1"/>
</dbReference>
<dbReference type="NCBIfam" id="NF006184">
    <property type="entry name" value="PRK08319.1"/>
    <property type="match status" value="1"/>
</dbReference>
<protein>
    <recommendedName>
        <fullName evidence="13">Cobalt transport protein CbiM</fullName>
    </recommendedName>
    <alternativeName>
        <fullName evidence="13">Energy-coupling factor transporter probable substrate-capture protein CbiM</fullName>
        <shortName evidence="13">ECF transporter S component CbiM</shortName>
    </alternativeName>
</protein>
<keyword evidence="7 13" id="KW-0812">Transmembrane</keyword>
<feature type="transmembrane region" description="Helical" evidence="13">
    <location>
        <begin position="209"/>
        <end position="235"/>
    </location>
</feature>
<evidence type="ECO:0000256" key="13">
    <source>
        <dbReference type="HAMAP-Rule" id="MF_01462"/>
    </source>
</evidence>
<sequence length="259" mass="28113">MSLKKRGWMSLTLMGFISFYLVVGLPKPAYAMHIMEGFLPVQWAVFWWVVALPFFVFGLRSLTRITQANPELKLLLGLAGAFTFVLSALKIPSVTGSCSHPTGTGLGAVLFGPLTMTVLGTLVLLFQALLLAHGGLTTLGANAFSMAIAGPFAAYWIYHLIIRCSGKQRIAIFLSAAIANLLTYIITSIQLALAFPAPVGGFIASFTKFAGIFAITQVPLAISEGLLTVLVWNWLQSYNPQELELLKLIKRETESNESV</sequence>
<comment type="function">
    <text evidence="13">Part of the energy-coupling factor (ECF) transporter complex CbiMNOQ involved in cobalt import.</text>
</comment>
<evidence type="ECO:0000313" key="14">
    <source>
        <dbReference type="EMBL" id="GCL36721.1"/>
    </source>
</evidence>
<keyword evidence="10 13" id="KW-0472">Membrane</keyword>
<dbReference type="InterPro" id="IPR002751">
    <property type="entry name" value="CbiM/NikMN"/>
</dbReference>
<proteinExistence type="inferred from homology"/>
<evidence type="ECO:0000256" key="5">
    <source>
        <dbReference type="ARBA" id="ARBA00022475"/>
    </source>
</evidence>
<dbReference type="AlphaFoldDB" id="A0A479ZZZ9"/>
<dbReference type="Proteomes" id="UP000300142">
    <property type="component" value="Unassembled WGS sequence"/>
</dbReference>
<dbReference type="UniPathway" id="UPA00148"/>
<keyword evidence="9 13" id="KW-0406">Ion transport</keyword>
<dbReference type="EMBL" id="BJCE01000047">
    <property type="protein sequence ID" value="GCL36721.1"/>
    <property type="molecule type" value="Genomic_DNA"/>
</dbReference>
<dbReference type="PANTHER" id="PTHR43627:SF1">
    <property type="entry name" value="COBALT TRANSPORT PROTEIN CBIM"/>
    <property type="match status" value="1"/>
</dbReference>
<keyword evidence="11 13" id="KW-0170">Cobalt</keyword>
<reference evidence="15" key="1">
    <citation type="submission" date="2019-02" db="EMBL/GenBank/DDBJ databases">
        <title>Draft genome sequence of Sphaerospermopsis reniformis NIES-1949.</title>
        <authorList>
            <person name="Yamaguchi H."/>
            <person name="Suzuki S."/>
            <person name="Kawachi M."/>
        </authorList>
    </citation>
    <scope>NUCLEOTIDE SEQUENCE [LARGE SCALE GENOMIC DNA]</scope>
    <source>
        <strain evidence="15">NIES-1949</strain>
    </source>
</reference>
<evidence type="ECO:0000256" key="6">
    <source>
        <dbReference type="ARBA" id="ARBA00022573"/>
    </source>
</evidence>
<evidence type="ECO:0000256" key="2">
    <source>
        <dbReference type="ARBA" id="ARBA00004953"/>
    </source>
</evidence>
<keyword evidence="8 13" id="KW-1133">Transmembrane helix</keyword>
<evidence type="ECO:0000256" key="3">
    <source>
        <dbReference type="ARBA" id="ARBA00022426"/>
    </source>
</evidence>
<evidence type="ECO:0000256" key="7">
    <source>
        <dbReference type="ARBA" id="ARBA00022692"/>
    </source>
</evidence>